<comment type="caution">
    <text evidence="3">The sequence shown here is derived from an EMBL/GenBank/DDBJ whole genome shotgun (WGS) entry which is preliminary data.</text>
</comment>
<keyword evidence="2" id="KW-1133">Transmembrane helix</keyword>
<gene>
    <name evidence="3" type="ORF">PEVE_00025616</name>
</gene>
<evidence type="ECO:0000256" key="2">
    <source>
        <dbReference type="SAM" id="Phobius"/>
    </source>
</evidence>
<feature type="transmembrane region" description="Helical" evidence="2">
    <location>
        <begin position="23"/>
        <end position="44"/>
    </location>
</feature>
<protein>
    <submittedName>
        <fullName evidence="3">Uncharacterized protein</fullName>
    </submittedName>
</protein>
<reference evidence="3 4" key="1">
    <citation type="submission" date="2022-05" db="EMBL/GenBank/DDBJ databases">
        <authorList>
            <consortium name="Genoscope - CEA"/>
            <person name="William W."/>
        </authorList>
    </citation>
    <scope>NUCLEOTIDE SEQUENCE [LARGE SCALE GENOMIC DNA]</scope>
</reference>
<evidence type="ECO:0000256" key="1">
    <source>
        <dbReference type="SAM" id="MobiDB-lite"/>
    </source>
</evidence>
<keyword evidence="2" id="KW-0812">Transmembrane</keyword>
<accession>A0ABN8MBS4</accession>
<feature type="region of interest" description="Disordered" evidence="1">
    <location>
        <begin position="60"/>
        <end position="92"/>
    </location>
</feature>
<keyword evidence="4" id="KW-1185">Reference proteome</keyword>
<keyword evidence="2" id="KW-0472">Membrane</keyword>
<name>A0ABN8MBS4_9CNID</name>
<feature type="non-terminal residue" evidence="3">
    <location>
        <position position="1"/>
    </location>
</feature>
<proteinExistence type="predicted"/>
<evidence type="ECO:0000313" key="4">
    <source>
        <dbReference type="Proteomes" id="UP001159427"/>
    </source>
</evidence>
<organism evidence="3 4">
    <name type="scientific">Porites evermanni</name>
    <dbReference type="NCBI Taxonomy" id="104178"/>
    <lineage>
        <taxon>Eukaryota</taxon>
        <taxon>Metazoa</taxon>
        <taxon>Cnidaria</taxon>
        <taxon>Anthozoa</taxon>
        <taxon>Hexacorallia</taxon>
        <taxon>Scleractinia</taxon>
        <taxon>Fungiina</taxon>
        <taxon>Poritidae</taxon>
        <taxon>Porites</taxon>
    </lineage>
</organism>
<dbReference type="Proteomes" id="UP001159427">
    <property type="component" value="Unassembled WGS sequence"/>
</dbReference>
<dbReference type="EMBL" id="CALNXI010000345">
    <property type="protein sequence ID" value="CAH3025287.1"/>
    <property type="molecule type" value="Genomic_DNA"/>
</dbReference>
<evidence type="ECO:0000313" key="3">
    <source>
        <dbReference type="EMBL" id="CAH3025287.1"/>
    </source>
</evidence>
<sequence>NSPKQKKQGLEVKNMLSDLKSPMFITIVIGLGLVFLVFLIGYIWHKYCRLRCKNTFENTSHASETGECLGENCNGKSPDEKRSSVAFETGPA</sequence>